<feature type="domain" description="ERAP1-like C-terminal" evidence="22">
    <location>
        <begin position="601"/>
        <end position="929"/>
    </location>
</feature>
<feature type="domain" description="Peptidase M1 membrane alanine aminopeptidase" evidence="21">
    <location>
        <begin position="296"/>
        <end position="523"/>
    </location>
</feature>
<evidence type="ECO:0000256" key="20">
    <source>
        <dbReference type="SAM" id="SignalP"/>
    </source>
</evidence>
<dbReference type="EnsemblMetazoa" id="ENSAATROPT003927">
    <property type="protein sequence ID" value="ENSAATROPP003769"/>
    <property type="gene ID" value="ENSAATROPG003109"/>
</dbReference>
<dbReference type="GO" id="GO:0005615">
    <property type="term" value="C:extracellular space"/>
    <property type="evidence" value="ECO:0007669"/>
    <property type="project" value="TreeGrafter"/>
</dbReference>
<name>A0AAG5CYW7_ANOAO</name>
<evidence type="ECO:0000313" key="24">
    <source>
        <dbReference type="EnsemblMetazoa" id="ENSAATROPP003769"/>
    </source>
</evidence>
<dbReference type="Pfam" id="PF17900">
    <property type="entry name" value="Peptidase_M1_N"/>
    <property type="match status" value="1"/>
</dbReference>
<keyword evidence="13" id="KW-1015">Disulfide bond</keyword>
<keyword evidence="15" id="KW-0449">Lipoprotein</keyword>
<feature type="binding site" evidence="17">
    <location>
        <position position="374"/>
    </location>
    <ligand>
        <name>Zn(2+)</name>
        <dbReference type="ChEBI" id="CHEBI:29105"/>
        <note>catalytic</note>
    </ligand>
</feature>
<evidence type="ECO:0000256" key="13">
    <source>
        <dbReference type="ARBA" id="ARBA00023157"/>
    </source>
</evidence>
<evidence type="ECO:0000256" key="16">
    <source>
        <dbReference type="PIRSR" id="PIRSR634016-1"/>
    </source>
</evidence>
<dbReference type="FunFam" id="1.25.50.20:FF:000001">
    <property type="entry name" value="Aminopeptidase"/>
    <property type="match status" value="1"/>
</dbReference>
<evidence type="ECO:0000256" key="2">
    <source>
        <dbReference type="ARBA" id="ARBA00004609"/>
    </source>
</evidence>
<evidence type="ECO:0000256" key="11">
    <source>
        <dbReference type="ARBA" id="ARBA00023049"/>
    </source>
</evidence>
<evidence type="ECO:0000256" key="12">
    <source>
        <dbReference type="ARBA" id="ARBA00023136"/>
    </source>
</evidence>
<dbReference type="PRINTS" id="PR00756">
    <property type="entry name" value="ALADIPTASE"/>
</dbReference>
<evidence type="ECO:0000256" key="18">
    <source>
        <dbReference type="PIRSR" id="PIRSR634016-4"/>
    </source>
</evidence>
<dbReference type="Gene3D" id="2.60.40.1910">
    <property type="match status" value="1"/>
</dbReference>
<keyword evidence="25" id="KW-1185">Reference proteome</keyword>
<dbReference type="GO" id="GO:0042277">
    <property type="term" value="F:peptide binding"/>
    <property type="evidence" value="ECO:0007669"/>
    <property type="project" value="TreeGrafter"/>
</dbReference>
<protein>
    <recommendedName>
        <fullName evidence="19">Aminopeptidase</fullName>
        <ecNumber evidence="19">3.4.11.-</ecNumber>
    </recommendedName>
</protein>
<feature type="binding site" evidence="17">
    <location>
        <position position="393"/>
    </location>
    <ligand>
        <name>Zn(2+)</name>
        <dbReference type="ChEBI" id="CHEBI:29105"/>
        <note>catalytic</note>
    </ligand>
</feature>
<evidence type="ECO:0000256" key="7">
    <source>
        <dbReference type="ARBA" id="ARBA00022723"/>
    </source>
</evidence>
<dbReference type="InterPro" id="IPR027268">
    <property type="entry name" value="Peptidase_M4/M1_CTD_sf"/>
</dbReference>
<dbReference type="PANTHER" id="PTHR11533:SF290">
    <property type="entry name" value="AMINOPEPTIDASE"/>
    <property type="match status" value="1"/>
</dbReference>
<evidence type="ECO:0000256" key="4">
    <source>
        <dbReference type="ARBA" id="ARBA00022475"/>
    </source>
</evidence>
<comment type="subcellular location">
    <subcellularLocation>
        <location evidence="2">Cell membrane</location>
        <topology evidence="2">Lipid-anchor</topology>
        <topology evidence="2">GPI-anchor</topology>
    </subcellularLocation>
</comment>
<keyword evidence="4" id="KW-1003">Cell membrane</keyword>
<keyword evidence="7 17" id="KW-0479">Metal-binding</keyword>
<evidence type="ECO:0000259" key="22">
    <source>
        <dbReference type="Pfam" id="PF11838"/>
    </source>
</evidence>
<reference evidence="24" key="1">
    <citation type="submission" date="2024-04" db="UniProtKB">
        <authorList>
            <consortium name="EnsemblMetazoa"/>
        </authorList>
    </citation>
    <scope>IDENTIFICATION</scope>
    <source>
        <strain evidence="24">EBRO</strain>
    </source>
</reference>
<dbReference type="InterPro" id="IPR050344">
    <property type="entry name" value="Peptidase_M1_aminopeptidases"/>
</dbReference>
<evidence type="ECO:0000256" key="6">
    <source>
        <dbReference type="ARBA" id="ARBA00022670"/>
    </source>
</evidence>
<dbReference type="CDD" id="cd09601">
    <property type="entry name" value="M1_APN-Q_like"/>
    <property type="match status" value="1"/>
</dbReference>
<keyword evidence="9 19" id="KW-0378">Hydrolase</keyword>
<feature type="domain" description="Aminopeptidase N-like N-terminal" evidence="23">
    <location>
        <begin position="74"/>
        <end position="266"/>
    </location>
</feature>
<dbReference type="Pfam" id="PF01433">
    <property type="entry name" value="Peptidase_M1"/>
    <property type="match status" value="1"/>
</dbReference>
<dbReference type="InterPro" id="IPR014782">
    <property type="entry name" value="Peptidase_M1_dom"/>
</dbReference>
<keyword evidence="12" id="KW-0472">Membrane</keyword>
<dbReference type="SUPFAM" id="SSF63737">
    <property type="entry name" value="Leukotriene A4 hydrolase N-terminal domain"/>
    <property type="match status" value="1"/>
</dbReference>
<keyword evidence="8 20" id="KW-0732">Signal</keyword>
<feature type="active site" description="Proton acceptor" evidence="16">
    <location>
        <position position="371"/>
    </location>
</feature>
<dbReference type="Gene3D" id="1.10.390.10">
    <property type="entry name" value="Neutral Protease Domain 2"/>
    <property type="match status" value="1"/>
</dbReference>
<dbReference type="GO" id="GO:0098552">
    <property type="term" value="C:side of membrane"/>
    <property type="evidence" value="ECO:0007669"/>
    <property type="project" value="UniProtKB-KW"/>
</dbReference>
<sequence>MAHEMVRCPTTRSGRCFLLAVVFQLFLSSFASARLSPLPNEVIAGDRFREVEQDGVVPVQEVDRTYFLPNNSIPTHYSISLRTDIHNDVRTFDATTWVYLTVVEQTDRLTLHVQELSIKEVTLYRVPNSGGTPIQIDRPTYTINIVTEHIVFRSASQLPLGDYALQVSYSGSMRNYQSGYLISRYRDTEGLWRSVGTTHFQATLARRVLPCYDEPALKATFDLEITHHRTYSAIANMPRKSLGVDPTNRDYLVTSFERTPRMSTYLLAFAVTDFVKKGNSLHEVIVRSNAEADADYAVEVGASILERLGMYLDLSYYDYMPKMTSIAVPDRGTGAMENWGLVTYGEPSLLYNPAVNTYRNRKRVTTVIAHEYAHQWFGDLVSPQWWEFIWLNEGFATLYEYYATRLALPGDEYWELFSGEVTQRAFQQDASETIRPINWNAASQDDVPKLFDIIAYQKAGSVLNMFSKVLGETSWRQGLKAYLTDRELGAATEENLAEHLQRAIDGTDILPANANVRDLLASWTDGPGFPVLNVRRLYRDGAIILSQQRFLAEKVLPTGHVWHIPYNYAYKSSPTFYDLEQYEWLSSRAAKISTAIPDDEWVVFNRQQTGYFRVNYDARNWELLTEALLERHNDIHRLNRAQLIDDAFYLARADLLDMAVVLRMMQYLRSERDYAPWQSADKVLSYLYEKLRGTEHEHALLIYIDGLISDVYATTPVDTIDPSETTLFKYLRQLITAWGCRIGYKDCLERSREALRKEFVPEQGATVAPVHPDVRAVVYCYGLQEDSAAEFQGIYQRLMASGNQAERTDLIDALGCSKNPADIKTLLATVLFSAMPDSNFVYLSEERGRLFQAIYSGGRAPINAMMETLSDAVTVQQMMAIVGEGTITNAITNIAQRTNNAEEMAQFEAMLTALNGSLSPNTLENAREMAASRTQWFSTAEALIVGEFLERYNV</sequence>
<evidence type="ECO:0000256" key="9">
    <source>
        <dbReference type="ARBA" id="ARBA00022801"/>
    </source>
</evidence>
<dbReference type="InterPro" id="IPR045357">
    <property type="entry name" value="Aminopeptidase_N-like_N"/>
</dbReference>
<dbReference type="FunFam" id="2.60.40.1910:FF:000008">
    <property type="entry name" value="Aminopeptidase"/>
    <property type="match status" value="1"/>
</dbReference>
<dbReference type="AlphaFoldDB" id="A0AAG5CYW7"/>
<dbReference type="FunFam" id="1.10.390.10:FF:000019">
    <property type="entry name" value="Aminopeptidase"/>
    <property type="match status" value="1"/>
</dbReference>
<dbReference type="InterPro" id="IPR001930">
    <property type="entry name" value="Peptidase_M1"/>
</dbReference>
<evidence type="ECO:0000256" key="5">
    <source>
        <dbReference type="ARBA" id="ARBA00022622"/>
    </source>
</evidence>
<dbReference type="GO" id="GO:0043171">
    <property type="term" value="P:peptide catabolic process"/>
    <property type="evidence" value="ECO:0007669"/>
    <property type="project" value="TreeGrafter"/>
</dbReference>
<dbReference type="GO" id="GO:0005886">
    <property type="term" value="C:plasma membrane"/>
    <property type="evidence" value="ECO:0007669"/>
    <property type="project" value="UniProtKB-SubCell"/>
</dbReference>
<evidence type="ECO:0000313" key="25">
    <source>
        <dbReference type="Proteomes" id="UP000075880"/>
    </source>
</evidence>
<dbReference type="InterPro" id="IPR034016">
    <property type="entry name" value="M1_APN-typ"/>
</dbReference>
<dbReference type="GO" id="GO:0006508">
    <property type="term" value="P:proteolysis"/>
    <property type="evidence" value="ECO:0007669"/>
    <property type="project" value="UniProtKB-KW"/>
</dbReference>
<evidence type="ECO:0000256" key="17">
    <source>
        <dbReference type="PIRSR" id="PIRSR634016-3"/>
    </source>
</evidence>
<dbReference type="InterPro" id="IPR024571">
    <property type="entry name" value="ERAP1-like_C_dom"/>
</dbReference>
<accession>A0AAG5CYW7</accession>
<dbReference type="Pfam" id="PF11838">
    <property type="entry name" value="ERAP1_C"/>
    <property type="match status" value="1"/>
</dbReference>
<dbReference type="PANTHER" id="PTHR11533">
    <property type="entry name" value="PROTEASE M1 ZINC METALLOPROTEASE"/>
    <property type="match status" value="1"/>
</dbReference>
<dbReference type="GO" id="GO:0008270">
    <property type="term" value="F:zinc ion binding"/>
    <property type="evidence" value="ECO:0007669"/>
    <property type="project" value="UniProtKB-UniRule"/>
</dbReference>
<dbReference type="GO" id="GO:0070006">
    <property type="term" value="F:metalloaminopeptidase activity"/>
    <property type="evidence" value="ECO:0007669"/>
    <property type="project" value="TreeGrafter"/>
</dbReference>
<keyword evidence="10 17" id="KW-0862">Zinc</keyword>
<evidence type="ECO:0000256" key="10">
    <source>
        <dbReference type="ARBA" id="ARBA00022833"/>
    </source>
</evidence>
<dbReference type="GO" id="GO:0016285">
    <property type="term" value="F:alanyl aminopeptidase activity"/>
    <property type="evidence" value="ECO:0007669"/>
    <property type="project" value="UniProtKB-EC"/>
</dbReference>
<keyword evidence="5" id="KW-0336">GPI-anchor</keyword>
<evidence type="ECO:0000256" key="14">
    <source>
        <dbReference type="ARBA" id="ARBA00023180"/>
    </source>
</evidence>
<dbReference type="Proteomes" id="UP000075880">
    <property type="component" value="Unassembled WGS sequence"/>
</dbReference>
<comment type="cofactor">
    <cofactor evidence="17 19">
        <name>Zn(2+)</name>
        <dbReference type="ChEBI" id="CHEBI:29105"/>
    </cofactor>
    <text evidence="17 19">Binds 1 zinc ion per subunit.</text>
</comment>
<comment type="similarity">
    <text evidence="3 19">Belongs to the peptidase M1 family.</text>
</comment>
<feature type="binding site" evidence="17">
    <location>
        <position position="370"/>
    </location>
    <ligand>
        <name>Zn(2+)</name>
        <dbReference type="ChEBI" id="CHEBI:29105"/>
        <note>catalytic</note>
    </ligand>
</feature>
<feature type="chain" id="PRO_5042497453" description="Aminopeptidase" evidence="20">
    <location>
        <begin position="34"/>
        <end position="954"/>
    </location>
</feature>
<evidence type="ECO:0000256" key="3">
    <source>
        <dbReference type="ARBA" id="ARBA00010136"/>
    </source>
</evidence>
<evidence type="ECO:0000256" key="1">
    <source>
        <dbReference type="ARBA" id="ARBA00000098"/>
    </source>
</evidence>
<organism evidence="24 25">
    <name type="scientific">Anopheles atroparvus</name>
    <name type="common">European mosquito</name>
    <dbReference type="NCBI Taxonomy" id="41427"/>
    <lineage>
        <taxon>Eukaryota</taxon>
        <taxon>Metazoa</taxon>
        <taxon>Ecdysozoa</taxon>
        <taxon>Arthropoda</taxon>
        <taxon>Hexapoda</taxon>
        <taxon>Insecta</taxon>
        <taxon>Pterygota</taxon>
        <taxon>Neoptera</taxon>
        <taxon>Endopterygota</taxon>
        <taxon>Diptera</taxon>
        <taxon>Nematocera</taxon>
        <taxon>Culicoidea</taxon>
        <taxon>Culicidae</taxon>
        <taxon>Anophelinae</taxon>
        <taxon>Anopheles</taxon>
    </lineage>
</organism>
<evidence type="ECO:0000259" key="23">
    <source>
        <dbReference type="Pfam" id="PF17900"/>
    </source>
</evidence>
<evidence type="ECO:0000256" key="8">
    <source>
        <dbReference type="ARBA" id="ARBA00022729"/>
    </source>
</evidence>
<feature type="site" description="Transition state stabilizer" evidence="18">
    <location>
        <position position="456"/>
    </location>
</feature>
<evidence type="ECO:0000256" key="19">
    <source>
        <dbReference type="RuleBase" id="RU364040"/>
    </source>
</evidence>
<evidence type="ECO:0000259" key="21">
    <source>
        <dbReference type="Pfam" id="PF01433"/>
    </source>
</evidence>
<dbReference type="EC" id="3.4.11.-" evidence="19"/>
<keyword evidence="14" id="KW-0325">Glycoprotein</keyword>
<dbReference type="Gene3D" id="2.60.40.1730">
    <property type="entry name" value="tricorn interacting facor f3 domain"/>
    <property type="match status" value="1"/>
</dbReference>
<dbReference type="SUPFAM" id="SSF55486">
    <property type="entry name" value="Metalloproteases ('zincins'), catalytic domain"/>
    <property type="match status" value="1"/>
</dbReference>
<evidence type="ECO:0000256" key="15">
    <source>
        <dbReference type="ARBA" id="ARBA00023288"/>
    </source>
</evidence>
<feature type="signal peptide" evidence="20">
    <location>
        <begin position="1"/>
        <end position="33"/>
    </location>
</feature>
<dbReference type="GO" id="GO:0005737">
    <property type="term" value="C:cytoplasm"/>
    <property type="evidence" value="ECO:0007669"/>
    <property type="project" value="TreeGrafter"/>
</dbReference>
<dbReference type="Gene3D" id="1.25.50.20">
    <property type="match status" value="1"/>
</dbReference>
<proteinExistence type="inferred from homology"/>
<keyword evidence="19" id="KW-0031">Aminopeptidase</keyword>
<comment type="catalytic activity">
    <reaction evidence="1">
        <text>Release of an N-terminal amino acid, Xaa-|-Yaa- from a peptide, amide or arylamide. Xaa is preferably Ala, but may be most amino acids including Pro (slow action). When a terminal hydrophobic residue is followed by a prolyl residue, the two may be released as an intact Xaa-Pro dipeptide.</text>
        <dbReference type="EC" id="3.4.11.2"/>
    </reaction>
</comment>
<keyword evidence="6 19" id="KW-0645">Protease</keyword>
<dbReference type="InterPro" id="IPR042097">
    <property type="entry name" value="Aminopeptidase_N-like_N_sf"/>
</dbReference>
<keyword evidence="11 19" id="KW-0482">Metalloprotease</keyword>